<gene>
    <name evidence="2" type="ORF">SAV31267_039860</name>
</gene>
<name>A0A4D4MQV3_STRAX</name>
<evidence type="ECO:0000256" key="1">
    <source>
        <dbReference type="SAM" id="MobiDB-lite"/>
    </source>
</evidence>
<dbReference type="EMBL" id="BJHY01000001">
    <property type="protein sequence ID" value="GDY74501.1"/>
    <property type="molecule type" value="Genomic_DNA"/>
</dbReference>
<feature type="compositionally biased region" description="Basic and acidic residues" evidence="1">
    <location>
        <begin position="43"/>
        <end position="55"/>
    </location>
</feature>
<comment type="caution">
    <text evidence="2">The sequence shown here is derived from an EMBL/GenBank/DDBJ whole genome shotgun (WGS) entry which is preliminary data.</text>
</comment>
<proteinExistence type="predicted"/>
<dbReference type="AlphaFoldDB" id="A0A4D4MQV3"/>
<feature type="region of interest" description="Disordered" evidence="1">
    <location>
        <begin position="36"/>
        <end position="55"/>
    </location>
</feature>
<organism evidence="2 3">
    <name type="scientific">Streptomyces avermitilis</name>
    <dbReference type="NCBI Taxonomy" id="33903"/>
    <lineage>
        <taxon>Bacteria</taxon>
        <taxon>Bacillati</taxon>
        <taxon>Actinomycetota</taxon>
        <taxon>Actinomycetes</taxon>
        <taxon>Kitasatosporales</taxon>
        <taxon>Streptomycetaceae</taxon>
        <taxon>Streptomyces</taxon>
    </lineage>
</organism>
<protein>
    <submittedName>
        <fullName evidence="2">Uncharacterized protein</fullName>
    </submittedName>
</protein>
<dbReference type="Proteomes" id="UP000299211">
    <property type="component" value="Unassembled WGS sequence"/>
</dbReference>
<evidence type="ECO:0000313" key="2">
    <source>
        <dbReference type="EMBL" id="GDY74501.1"/>
    </source>
</evidence>
<accession>A0A4D4MQV3</accession>
<reference evidence="2 3" key="1">
    <citation type="submission" date="2019-04" db="EMBL/GenBank/DDBJ databases">
        <title>Draft genome sequences of Streptomyces avermitilis ATCC 31267.</title>
        <authorList>
            <person name="Komaki H."/>
            <person name="Tamura T."/>
            <person name="Hosoyama A."/>
        </authorList>
    </citation>
    <scope>NUCLEOTIDE SEQUENCE [LARGE SCALE GENOMIC DNA]</scope>
    <source>
        <strain evidence="2 3">ATCC 31267</strain>
    </source>
</reference>
<sequence length="55" mass="6238">MCLAGDPPARWRTRADMGGVRRAVVKIYHGRNIGRPGRVWHTPQEEADKDDLIDP</sequence>
<evidence type="ECO:0000313" key="3">
    <source>
        <dbReference type="Proteomes" id="UP000299211"/>
    </source>
</evidence>